<protein>
    <submittedName>
        <fullName evidence="1">Uncharacterized protein</fullName>
    </submittedName>
</protein>
<proteinExistence type="predicted"/>
<evidence type="ECO:0000313" key="2">
    <source>
        <dbReference type="Proteomes" id="UP001140510"/>
    </source>
</evidence>
<reference evidence="1" key="1">
    <citation type="submission" date="2022-10" db="EMBL/GenBank/DDBJ databases">
        <title>Tapping the CABI collections for fungal endophytes: first genome assemblies for Collariella, Neodidymelliopsis, Ascochyta clinopodiicola, Didymella pomorum, Didymosphaeria variabile, Neocosmospora piperis and Neocucurbitaria cava.</title>
        <authorList>
            <person name="Hill R."/>
        </authorList>
    </citation>
    <scope>NUCLEOTIDE SEQUENCE</scope>
    <source>
        <strain evidence="1">IMI 355091</strain>
    </source>
</reference>
<comment type="caution">
    <text evidence="1">The sequence shown here is derived from an EMBL/GenBank/DDBJ whole genome shotgun (WGS) entry which is preliminary data.</text>
</comment>
<dbReference type="EMBL" id="JAPEVA010000030">
    <property type="protein sequence ID" value="KAJ4405988.1"/>
    <property type="molecule type" value="Genomic_DNA"/>
</dbReference>
<organism evidence="1 2">
    <name type="scientific">Didymella pomorum</name>
    <dbReference type="NCBI Taxonomy" id="749634"/>
    <lineage>
        <taxon>Eukaryota</taxon>
        <taxon>Fungi</taxon>
        <taxon>Dikarya</taxon>
        <taxon>Ascomycota</taxon>
        <taxon>Pezizomycotina</taxon>
        <taxon>Dothideomycetes</taxon>
        <taxon>Pleosporomycetidae</taxon>
        <taxon>Pleosporales</taxon>
        <taxon>Pleosporineae</taxon>
        <taxon>Didymellaceae</taxon>
        <taxon>Didymella</taxon>
    </lineage>
</organism>
<dbReference type="OrthoDB" id="3783450at2759"/>
<name>A0A9W8ZD81_9PLEO</name>
<sequence length="143" mass="16338">MTGSWLSSFVPWYRFRRRPWIPDANKPATDFELVALSRSAKRIDSGISISGITLVSDEGTGESTSNARSQEPIYLKLDFGDRTYTKPLEYGTFFRWSAMEELKISLERDGVRTKDLWDESENMEVCGGDWDARRGSILREGQS</sequence>
<dbReference type="AlphaFoldDB" id="A0A9W8ZD81"/>
<evidence type="ECO:0000313" key="1">
    <source>
        <dbReference type="EMBL" id="KAJ4405988.1"/>
    </source>
</evidence>
<accession>A0A9W8ZD81</accession>
<gene>
    <name evidence="1" type="ORF">N0V91_004872</name>
</gene>
<keyword evidence="2" id="KW-1185">Reference proteome</keyword>
<dbReference type="Proteomes" id="UP001140510">
    <property type="component" value="Unassembled WGS sequence"/>
</dbReference>